<evidence type="ECO:0000313" key="1">
    <source>
        <dbReference type="EMBL" id="EKM58661.1"/>
    </source>
</evidence>
<dbReference type="KEGG" id="pco:PHACADRAFT_253146"/>
<dbReference type="InParanoid" id="K5V7B6"/>
<dbReference type="GeneID" id="18915685"/>
<organism evidence="1 2">
    <name type="scientific">Phanerochaete carnosa (strain HHB-10118-sp)</name>
    <name type="common">White-rot fungus</name>
    <name type="synonym">Peniophora carnosa</name>
    <dbReference type="NCBI Taxonomy" id="650164"/>
    <lineage>
        <taxon>Eukaryota</taxon>
        <taxon>Fungi</taxon>
        <taxon>Dikarya</taxon>
        <taxon>Basidiomycota</taxon>
        <taxon>Agaricomycotina</taxon>
        <taxon>Agaricomycetes</taxon>
        <taxon>Polyporales</taxon>
        <taxon>Phanerochaetaceae</taxon>
        <taxon>Phanerochaete</taxon>
    </lineage>
</organism>
<dbReference type="HOGENOM" id="CLU_2979835_0_0_1"/>
<reference evidence="1 2" key="1">
    <citation type="journal article" date="2012" name="BMC Genomics">
        <title>Comparative genomics of the white-rot fungi, Phanerochaete carnosa and P. chrysosporium, to elucidate the genetic basis of the distinct wood types they colonize.</title>
        <authorList>
            <person name="Suzuki H."/>
            <person name="MacDonald J."/>
            <person name="Syed K."/>
            <person name="Salamov A."/>
            <person name="Hori C."/>
            <person name="Aerts A."/>
            <person name="Henrissat B."/>
            <person name="Wiebenga A."/>
            <person name="vanKuyk P.A."/>
            <person name="Barry K."/>
            <person name="Lindquist E."/>
            <person name="LaButti K."/>
            <person name="Lapidus A."/>
            <person name="Lucas S."/>
            <person name="Coutinho P."/>
            <person name="Gong Y."/>
            <person name="Samejima M."/>
            <person name="Mahadevan R."/>
            <person name="Abou-Zaid M."/>
            <person name="de Vries R.P."/>
            <person name="Igarashi K."/>
            <person name="Yadav J.S."/>
            <person name="Grigoriev I.V."/>
            <person name="Master E.R."/>
        </authorList>
    </citation>
    <scope>NUCLEOTIDE SEQUENCE [LARGE SCALE GENOMIC DNA]</scope>
    <source>
        <strain evidence="1 2">HHB-10118-sp</strain>
    </source>
</reference>
<dbReference type="EMBL" id="JH930470">
    <property type="protein sequence ID" value="EKM58661.1"/>
    <property type="molecule type" value="Genomic_DNA"/>
</dbReference>
<sequence length="58" mass="6059">MSVAWLIEQDEQATSAATLFAGVGRSTSLPSSDPILGVHCHGAVGHKSQFADHHCTVV</sequence>
<proteinExistence type="predicted"/>
<dbReference type="AlphaFoldDB" id="K5V7B6"/>
<evidence type="ECO:0000313" key="2">
    <source>
        <dbReference type="Proteomes" id="UP000008370"/>
    </source>
</evidence>
<dbReference type="RefSeq" id="XP_007393964.1">
    <property type="nucleotide sequence ID" value="XM_007393902.1"/>
</dbReference>
<feature type="non-terminal residue" evidence="1">
    <location>
        <position position="1"/>
    </location>
</feature>
<dbReference type="Proteomes" id="UP000008370">
    <property type="component" value="Unassembled WGS sequence"/>
</dbReference>
<keyword evidence="2" id="KW-1185">Reference proteome</keyword>
<gene>
    <name evidence="1" type="ORF">PHACADRAFT_253146</name>
</gene>
<protein>
    <submittedName>
        <fullName evidence="1">Uncharacterized protein</fullName>
    </submittedName>
</protein>
<name>K5V7B6_PHACS</name>
<accession>K5V7B6</accession>